<dbReference type="CDD" id="cd03784">
    <property type="entry name" value="GT1_Gtf-like"/>
    <property type="match status" value="1"/>
</dbReference>
<name>A0A2C9VI22_MANES</name>
<evidence type="ECO:0000256" key="7">
    <source>
        <dbReference type="ARBA" id="ARBA00066524"/>
    </source>
</evidence>
<dbReference type="EC" id="2.4.1.63" evidence="7"/>
<comment type="similarity">
    <text evidence="1">Belongs to the UDP-glycosyltransferase family.</text>
</comment>
<dbReference type="PANTHER" id="PTHR11926">
    <property type="entry name" value="GLUCOSYL/GLUCURONOSYL TRANSFERASES"/>
    <property type="match status" value="1"/>
</dbReference>
<evidence type="ECO:0000256" key="5">
    <source>
        <dbReference type="ARBA" id="ARBA00052877"/>
    </source>
</evidence>
<dbReference type="SUPFAM" id="SSF53756">
    <property type="entry name" value="UDP-Glycosyltransferase/glycogen phosphorylase"/>
    <property type="match status" value="1"/>
</dbReference>
<evidence type="ECO:0000313" key="8">
    <source>
        <dbReference type="EMBL" id="OAY45120.2"/>
    </source>
</evidence>
<comment type="caution">
    <text evidence="8">The sequence shown here is derived from an EMBL/GenBank/DDBJ whole genome shotgun (WGS) entry which is preliminary data.</text>
</comment>
<comment type="catalytic activity">
    <reaction evidence="5">
        <text>2-hydroxy-2-methylpropanenitrile + UDP-alpha-D-glucose = linamarin + UDP + H(+)</text>
        <dbReference type="Rhea" id="RHEA:20009"/>
        <dbReference type="ChEBI" id="CHEBI:15348"/>
        <dbReference type="ChEBI" id="CHEBI:15378"/>
        <dbReference type="ChEBI" id="CHEBI:16441"/>
        <dbReference type="ChEBI" id="CHEBI:58223"/>
        <dbReference type="ChEBI" id="CHEBI:58885"/>
        <dbReference type="EC" id="2.4.1.63"/>
    </reaction>
</comment>
<dbReference type="Proteomes" id="UP000091857">
    <property type="component" value="Chromosome 7"/>
</dbReference>
<keyword evidence="9" id="KW-1185">Reference proteome</keyword>
<reference evidence="9" key="1">
    <citation type="journal article" date="2016" name="Nat. Biotechnol.">
        <title>Sequencing wild and cultivated cassava and related species reveals extensive interspecific hybridization and genetic diversity.</title>
        <authorList>
            <person name="Bredeson J.V."/>
            <person name="Lyons J.B."/>
            <person name="Prochnik S.E."/>
            <person name="Wu G.A."/>
            <person name="Ha C.M."/>
            <person name="Edsinger-Gonzales E."/>
            <person name="Grimwood J."/>
            <person name="Schmutz J."/>
            <person name="Rabbi I.Y."/>
            <person name="Egesi C."/>
            <person name="Nauluvula P."/>
            <person name="Lebot V."/>
            <person name="Ndunguru J."/>
            <person name="Mkamilo G."/>
            <person name="Bart R.S."/>
            <person name="Setter T.L."/>
            <person name="Gleadow R.M."/>
            <person name="Kulakow P."/>
            <person name="Ferguson M.E."/>
            <person name="Rounsley S."/>
            <person name="Rokhsar D.S."/>
        </authorList>
    </citation>
    <scope>NUCLEOTIDE SEQUENCE [LARGE SCALE GENOMIC DNA]</scope>
    <source>
        <strain evidence="9">cv. AM560-2</strain>
    </source>
</reference>
<keyword evidence="2" id="KW-0328">Glycosyltransferase</keyword>
<evidence type="ECO:0000256" key="1">
    <source>
        <dbReference type="ARBA" id="ARBA00009995"/>
    </source>
</evidence>
<dbReference type="GO" id="GO:0080044">
    <property type="term" value="F:quercetin 7-O-glucosyltransferase activity"/>
    <property type="evidence" value="ECO:0000318"/>
    <property type="project" value="GO_Central"/>
</dbReference>
<evidence type="ECO:0000256" key="2">
    <source>
        <dbReference type="ARBA" id="ARBA00022676"/>
    </source>
</evidence>
<keyword evidence="4" id="KW-0611">Plant defense</keyword>
<dbReference type="Pfam" id="PF00201">
    <property type="entry name" value="UDPGT"/>
    <property type="match status" value="1"/>
</dbReference>
<evidence type="ECO:0000256" key="6">
    <source>
        <dbReference type="ARBA" id="ARBA00056778"/>
    </source>
</evidence>
<evidence type="ECO:0000256" key="4">
    <source>
        <dbReference type="ARBA" id="ARBA00022821"/>
    </source>
</evidence>
<proteinExistence type="inferred from homology"/>
<protein>
    <recommendedName>
        <fullName evidence="7">linamarin synthase</fullName>
        <ecNumber evidence="7">2.4.1.63</ecNumber>
    </recommendedName>
</protein>
<keyword evidence="3" id="KW-0808">Transferase</keyword>
<comment type="function">
    <text evidence="6">UDP-glucosyltransferase catalyzing in planta synthesis of cyanogenic glucosides. Able to glucosylate acetone cyanohydrin and 2-hydroxy-2-methylbutyronitrile, forming linamarin and lotaustralin. Also accepts, to some extent, a wide range of potential acceptor substrates, including simple alcohols, flavonoids, isoflavonoids and other hydroxynitriles such as p-hydroxymandelonitrile, mandelonitrile, (E)-4-hydroxy-2-methylbut-2-enenitrile and (E)- 2-(hydroxymethyl)but-2-enenitrile.</text>
</comment>
<dbReference type="FunFam" id="3.40.50.2000:FF:000027">
    <property type="entry name" value="Glycosyltransferase"/>
    <property type="match status" value="1"/>
</dbReference>
<dbReference type="GO" id="GO:0006952">
    <property type="term" value="P:defense response"/>
    <property type="evidence" value="ECO:0007669"/>
    <property type="project" value="UniProtKB-KW"/>
</dbReference>
<evidence type="ECO:0000313" key="9">
    <source>
        <dbReference type="Proteomes" id="UP000091857"/>
    </source>
</evidence>
<dbReference type="GO" id="GO:0080043">
    <property type="term" value="F:quercetin 3-O-glucosyltransferase activity"/>
    <property type="evidence" value="ECO:0000318"/>
    <property type="project" value="GO_Central"/>
</dbReference>
<dbReference type="EMBL" id="CM004393">
    <property type="protein sequence ID" value="OAY45120.2"/>
    <property type="molecule type" value="Genomic_DNA"/>
</dbReference>
<dbReference type="AlphaFoldDB" id="A0A2C9VI22"/>
<dbReference type="InterPro" id="IPR002213">
    <property type="entry name" value="UDP_glucos_trans"/>
</dbReference>
<sequence length="932" mass="108077">MANSESNSLQLFVKLPEGETIEIQSYSSHLVVSIQEKILMKSMIPVTEQKLYYQGIQLEREKKLEAYSIKDKACLELIIGCDDTSEPLQEIHQLSSNICRMCRDKSVSEDPNSDDALTIAALLAPERRVKSEIFMIWYSVPETLLMLHRSEIEDKKAHAKALILLCMVLILNRPQDVIDGCIHLALQFCNLLRDEVSDNDPLFKSCRNTLKQLLEKKDYKIGSLGKLSALNDISRIFLEMARTLYNGLDQIQASNSMLHVESLKVNFREFQAFSRVLRCAVCSEDCAHEDDKSLVDSLSEDIKHVFNFLLPVMEEHLLQLPRMAQVFETSGCLRPILFMYLDILEELNSISQLSVVSEGEQFRSVLKSQQISLRLILEKVTREDDYLWLLKHIDVIDAESRMHLVTMMMIPEEKLLDSEFYKPLIHWSRFLDEELFEALKNKKLTSPQQLQDWLYKLCQAIFKPQNLLFLACPNDPTKFYPNPELKLEPLHFDCFEFSGKVIALALMHEVQVGVAFHPVFLLQLAERHISIEDLRDAYPSFYNNKAKHRFHDDDEIRDDFLNSVSEQISFFRKGFDNVFGKSIVELLSYEGIEFEDLNLALKGKLNLGERTHVNQGNNVSDPLMSQFLKINRQRVNINKLRWRMDRRKTLGGGITGNVYRGYADDGFFFAVKEVQVENKEEIDESKQETDRIHQDVKEIEHDNKEEVDKIKLEHDHVQQEVNLLCQLSHPNIVKYYGTKEYKSKIHIFLQLVSTGSLRQVYKKFELRDSQVSHYTKQILEGLKYLHERKVPHKDIKCANILVDEKGCVKITDFGLARVTDLIPFLNSRHGKIHWIAPEVIKKNKEYGVESDIWSLGCTVLEMLIRDFPYSHVNENENLQSEVENGMLLDHLPNYPLSENARDFIMKCLQVDPKKRPTASQLLNHLFVKDSGF</sequence>
<gene>
    <name evidence="8" type="ORF">MANES_07G028800v8</name>
</gene>
<dbReference type="GO" id="GO:0050057">
    <property type="term" value="F:linamarin synthase activity"/>
    <property type="evidence" value="ECO:0007669"/>
    <property type="project" value="UniProtKB-EC"/>
</dbReference>
<accession>A0A2C9VI22</accession>
<dbReference type="Gene3D" id="3.40.50.2000">
    <property type="entry name" value="Glycogen Phosphorylase B"/>
    <property type="match status" value="2"/>
</dbReference>
<dbReference type="FunFam" id="3.40.50.2000:FF:000055">
    <property type="entry name" value="Glycosyltransferase"/>
    <property type="match status" value="1"/>
</dbReference>
<evidence type="ECO:0000256" key="3">
    <source>
        <dbReference type="ARBA" id="ARBA00022679"/>
    </source>
</evidence>
<dbReference type="PANTHER" id="PTHR11926:SF1498">
    <property type="entry name" value="GLYCOSYLTRANSFERASE"/>
    <property type="match status" value="1"/>
</dbReference>
<organism evidence="8 9">
    <name type="scientific">Manihot esculenta</name>
    <name type="common">Cassava</name>
    <name type="synonym">Jatropha manihot</name>
    <dbReference type="NCBI Taxonomy" id="3983"/>
    <lineage>
        <taxon>Eukaryota</taxon>
        <taxon>Viridiplantae</taxon>
        <taxon>Streptophyta</taxon>
        <taxon>Embryophyta</taxon>
        <taxon>Tracheophyta</taxon>
        <taxon>Spermatophyta</taxon>
        <taxon>Magnoliopsida</taxon>
        <taxon>eudicotyledons</taxon>
        <taxon>Gunneridae</taxon>
        <taxon>Pentapetalae</taxon>
        <taxon>rosids</taxon>
        <taxon>fabids</taxon>
        <taxon>Malpighiales</taxon>
        <taxon>Euphorbiaceae</taxon>
        <taxon>Crotonoideae</taxon>
        <taxon>Manihoteae</taxon>
        <taxon>Manihot</taxon>
    </lineage>
</organism>
<dbReference type="GO" id="GO:0005737">
    <property type="term" value="C:cytoplasm"/>
    <property type="evidence" value="ECO:0000318"/>
    <property type="project" value="GO_Central"/>
</dbReference>